<dbReference type="AlphaFoldDB" id="A0A9Q0YG38"/>
<dbReference type="Gene3D" id="3.30.710.10">
    <property type="entry name" value="Potassium Channel Kv1.1, Chain A"/>
    <property type="match status" value="1"/>
</dbReference>
<dbReference type="InterPro" id="IPR000210">
    <property type="entry name" value="BTB/POZ_dom"/>
</dbReference>
<evidence type="ECO:0000313" key="5">
    <source>
        <dbReference type="EMBL" id="KAJ8022118.1"/>
    </source>
</evidence>
<evidence type="ECO:0000259" key="4">
    <source>
        <dbReference type="PROSITE" id="PS50097"/>
    </source>
</evidence>
<gene>
    <name evidence="5" type="ORF">HOLleu_39525</name>
</gene>
<protein>
    <submittedName>
        <fullName evidence="5">Kelch-like protein 17</fullName>
    </submittedName>
</protein>
<reference evidence="5" key="1">
    <citation type="submission" date="2021-10" db="EMBL/GenBank/DDBJ databases">
        <title>Tropical sea cucumber genome reveals ecological adaptation and Cuvierian tubules defense mechanism.</title>
        <authorList>
            <person name="Chen T."/>
        </authorList>
    </citation>
    <scope>NUCLEOTIDE SEQUENCE</scope>
    <source>
        <strain evidence="5">Nanhai2018</strain>
        <tissue evidence="5">Muscle</tissue>
    </source>
</reference>
<dbReference type="PIRSF" id="PIRSF037037">
    <property type="entry name" value="Kelch-like_protein_gigaxonin"/>
    <property type="match status" value="1"/>
</dbReference>
<organism evidence="5 6">
    <name type="scientific">Holothuria leucospilota</name>
    <name type="common">Black long sea cucumber</name>
    <name type="synonym">Mertensiothuria leucospilota</name>
    <dbReference type="NCBI Taxonomy" id="206669"/>
    <lineage>
        <taxon>Eukaryota</taxon>
        <taxon>Metazoa</taxon>
        <taxon>Echinodermata</taxon>
        <taxon>Eleutherozoa</taxon>
        <taxon>Echinozoa</taxon>
        <taxon>Holothuroidea</taxon>
        <taxon>Aspidochirotacea</taxon>
        <taxon>Aspidochirotida</taxon>
        <taxon>Holothuriidae</taxon>
        <taxon>Holothuria</taxon>
    </lineage>
</organism>
<keyword evidence="2" id="KW-0677">Repeat</keyword>
<sequence length="607" mass="66890">MDLDLDIPSSKSSVASSSCIQSPVSPTSQQSAGSGQKRNKEWLHHADHHTVDSFFSMDLMRQQGLLCDVVLKVGEKVIPAHRLVLASCSPYFHAMFTNEMAECHKSEVTLHDIDATAVELLVAFAYTSEIKITEDNVQYLLPAASLLQLHSVRDACCRFLATQLSPSNCLGIRRFADTHGCFDLETSSKRFVLQNFNYVVDAEEFAQLKFEEVEELVSSEDLVVSEEDGFQAIIKWISSDQNKRRKHLYSLLKHIRLPLTSRDFVAQFVACHPLIQVSPECKDLVIEAMKYHLLPDQRASLQSPRTKPRQHTGSTPMLFAIGGGSLFAIHSDCECYNSKTQTWLPVSSMNIKRARLGVAAVGSYIYAVGGYDGSNDVAVVEKYNTQLNSWVQVASMGTRRSCLGVVTCNGLIYAVGGYDGASCLNSAERYDPLTDTWTSIAAMSVKRRYVKLAVVDDSIFAVGGYDGSAHLSSIEKYNPETNTWTMMPAMISPRSSMGVAVLDHSLHVLGGNDGGMCLSNGERFNAEISMWEPFPSMGMRRSTHDAVTMEGDLYVIGGNDGSSSLNSVERYDSKLHLWVDLPHMSMRRSSVGVAVANVLNPDLFGGQ</sequence>
<accession>A0A9Q0YG38</accession>
<dbReference type="InterPro" id="IPR011705">
    <property type="entry name" value="BACK"/>
</dbReference>
<dbReference type="Pfam" id="PF00651">
    <property type="entry name" value="BTB"/>
    <property type="match status" value="1"/>
</dbReference>
<dbReference type="PRINTS" id="PR00501">
    <property type="entry name" value="KELCHREPEAT"/>
</dbReference>
<dbReference type="Proteomes" id="UP001152320">
    <property type="component" value="Chromosome 21"/>
</dbReference>
<dbReference type="SMART" id="SM00612">
    <property type="entry name" value="Kelch"/>
    <property type="match status" value="6"/>
</dbReference>
<dbReference type="SUPFAM" id="SSF54695">
    <property type="entry name" value="POZ domain"/>
    <property type="match status" value="1"/>
</dbReference>
<dbReference type="SMART" id="SM00225">
    <property type="entry name" value="BTB"/>
    <property type="match status" value="1"/>
</dbReference>
<dbReference type="InterPro" id="IPR011333">
    <property type="entry name" value="SKP1/BTB/POZ_sf"/>
</dbReference>
<evidence type="ECO:0000256" key="3">
    <source>
        <dbReference type="SAM" id="MobiDB-lite"/>
    </source>
</evidence>
<dbReference type="Pfam" id="PF07707">
    <property type="entry name" value="BACK"/>
    <property type="match status" value="1"/>
</dbReference>
<evidence type="ECO:0000256" key="1">
    <source>
        <dbReference type="ARBA" id="ARBA00022441"/>
    </source>
</evidence>
<feature type="compositionally biased region" description="Low complexity" evidence="3">
    <location>
        <begin position="8"/>
        <end position="28"/>
    </location>
</feature>
<dbReference type="InterPro" id="IPR017096">
    <property type="entry name" value="BTB-kelch_protein"/>
</dbReference>
<proteinExistence type="predicted"/>
<dbReference type="InterPro" id="IPR006652">
    <property type="entry name" value="Kelch_1"/>
</dbReference>
<keyword evidence="1" id="KW-0880">Kelch repeat</keyword>
<dbReference type="FunFam" id="3.30.710.10:FF:000001">
    <property type="entry name" value="Kelch-like family member 20"/>
    <property type="match status" value="1"/>
</dbReference>
<name>A0A9Q0YG38_HOLLE</name>
<dbReference type="OrthoDB" id="45365at2759"/>
<comment type="caution">
    <text evidence="5">The sequence shown here is derived from an EMBL/GenBank/DDBJ whole genome shotgun (WGS) entry which is preliminary data.</text>
</comment>
<dbReference type="EMBL" id="JAIZAY010000021">
    <property type="protein sequence ID" value="KAJ8022118.1"/>
    <property type="molecule type" value="Genomic_DNA"/>
</dbReference>
<dbReference type="InterPro" id="IPR015915">
    <property type="entry name" value="Kelch-typ_b-propeller"/>
</dbReference>
<evidence type="ECO:0000256" key="2">
    <source>
        <dbReference type="ARBA" id="ARBA00022737"/>
    </source>
</evidence>
<feature type="region of interest" description="Disordered" evidence="3">
    <location>
        <begin position="1"/>
        <end position="40"/>
    </location>
</feature>
<dbReference type="Pfam" id="PF24681">
    <property type="entry name" value="Kelch_KLHDC2_KLHL20_DRC7"/>
    <property type="match status" value="1"/>
</dbReference>
<dbReference type="PANTHER" id="PTHR45632:SF3">
    <property type="entry name" value="KELCH-LIKE PROTEIN 32"/>
    <property type="match status" value="1"/>
</dbReference>
<dbReference type="SMART" id="SM00875">
    <property type="entry name" value="BACK"/>
    <property type="match status" value="1"/>
</dbReference>
<dbReference type="Gene3D" id="1.25.40.420">
    <property type="match status" value="1"/>
</dbReference>
<dbReference type="PANTHER" id="PTHR45632">
    <property type="entry name" value="LD33804P"/>
    <property type="match status" value="1"/>
</dbReference>
<feature type="domain" description="BTB" evidence="4">
    <location>
        <begin position="67"/>
        <end position="134"/>
    </location>
</feature>
<evidence type="ECO:0000313" key="6">
    <source>
        <dbReference type="Proteomes" id="UP001152320"/>
    </source>
</evidence>
<dbReference type="SUPFAM" id="SSF117281">
    <property type="entry name" value="Kelch motif"/>
    <property type="match status" value="2"/>
</dbReference>
<dbReference type="PROSITE" id="PS50097">
    <property type="entry name" value="BTB"/>
    <property type="match status" value="1"/>
</dbReference>
<keyword evidence="6" id="KW-1185">Reference proteome</keyword>
<dbReference type="Gene3D" id="2.120.10.80">
    <property type="entry name" value="Kelch-type beta propeller"/>
    <property type="match status" value="2"/>
</dbReference>
<dbReference type="FunFam" id="1.25.40.420:FF:000001">
    <property type="entry name" value="Kelch-like family member 12"/>
    <property type="match status" value="1"/>
</dbReference>